<evidence type="ECO:0000256" key="3">
    <source>
        <dbReference type="RuleBase" id="RU364082"/>
    </source>
</evidence>
<keyword evidence="3" id="KW-0521">NADP</keyword>
<accession>A0ABX0THF2</accession>
<dbReference type="SUPFAM" id="SSF51735">
    <property type="entry name" value="NAD(P)-binding Rossmann-fold domains"/>
    <property type="match status" value="1"/>
</dbReference>
<evidence type="ECO:0000256" key="1">
    <source>
        <dbReference type="ARBA" id="ARBA00010154"/>
    </source>
</evidence>
<dbReference type="InterPro" id="IPR005913">
    <property type="entry name" value="dTDP_dehydrorham_reduct"/>
</dbReference>
<dbReference type="Gene3D" id="3.40.50.720">
    <property type="entry name" value="NAD(P)-binding Rossmann-like Domain"/>
    <property type="match status" value="1"/>
</dbReference>
<dbReference type="InterPro" id="IPR011051">
    <property type="entry name" value="RmlC_Cupin_sf"/>
</dbReference>
<keyword evidence="5" id="KW-0413">Isomerase</keyword>
<dbReference type="InterPro" id="IPR029903">
    <property type="entry name" value="RmlD-like-bd"/>
</dbReference>
<keyword evidence="6" id="KW-1185">Reference proteome</keyword>
<dbReference type="Pfam" id="PF04321">
    <property type="entry name" value="RmlD_sub_bind"/>
    <property type="match status" value="1"/>
</dbReference>
<dbReference type="InterPro" id="IPR036291">
    <property type="entry name" value="NAD(P)-bd_dom_sf"/>
</dbReference>
<dbReference type="SUPFAM" id="SSF51182">
    <property type="entry name" value="RmlC-like cupins"/>
    <property type="match status" value="1"/>
</dbReference>
<dbReference type="Gene3D" id="2.60.120.10">
    <property type="entry name" value="Jelly Rolls"/>
    <property type="match status" value="1"/>
</dbReference>
<reference evidence="5 6" key="1">
    <citation type="submission" date="2020-03" db="EMBL/GenBank/DDBJ databases">
        <title>Genomic Encyclopedia of Type Strains, Phase III (KMG-III): the genomes of soil and plant-associated and newly described type strains.</title>
        <authorList>
            <person name="Whitman W."/>
        </authorList>
    </citation>
    <scope>NUCLEOTIDE SEQUENCE [LARGE SCALE GENOMIC DNA]</scope>
    <source>
        <strain evidence="5 6">CECT 4207</strain>
    </source>
</reference>
<comment type="caution">
    <text evidence="5">The sequence shown here is derived from an EMBL/GenBank/DDBJ whole genome shotgun (WGS) entry which is preliminary data.</text>
</comment>
<dbReference type="EMBL" id="JAAOZD010000004">
    <property type="protein sequence ID" value="NIJ01939.1"/>
    <property type="molecule type" value="Genomic_DNA"/>
</dbReference>
<feature type="domain" description="RmlD-like substrate binding" evidence="4">
    <location>
        <begin position="194"/>
        <end position="470"/>
    </location>
</feature>
<comment type="function">
    <text evidence="3">Catalyzes the reduction of dTDP-6-deoxy-L-lyxo-4-hexulose to yield dTDP-L-rhamnose.</text>
</comment>
<evidence type="ECO:0000313" key="5">
    <source>
        <dbReference type="EMBL" id="NIJ01939.1"/>
    </source>
</evidence>
<dbReference type="RefSeq" id="WP_167266459.1">
    <property type="nucleotide sequence ID" value="NZ_BAAAVO010000012.1"/>
</dbReference>
<comment type="similarity">
    <text evidence="1">Belongs to the dTDP-4-dehydrorhamnose 3,5-epimerase family.</text>
</comment>
<protein>
    <recommendedName>
        <fullName evidence="3">dTDP-4-dehydrorhamnose reductase</fullName>
        <ecNumber evidence="3">1.1.1.133</ecNumber>
    </recommendedName>
</protein>
<dbReference type="InterPro" id="IPR014710">
    <property type="entry name" value="RmlC-like_jellyroll"/>
</dbReference>
<evidence type="ECO:0000313" key="6">
    <source>
        <dbReference type="Proteomes" id="UP000802392"/>
    </source>
</evidence>
<dbReference type="GO" id="GO:0008830">
    <property type="term" value="F:dTDP-4-dehydrorhamnose 3,5-epimerase activity"/>
    <property type="evidence" value="ECO:0007669"/>
    <property type="project" value="UniProtKB-EC"/>
</dbReference>
<gene>
    <name evidence="5" type="ORF">FHR86_002271</name>
</gene>
<sequence length="477" mass="51148">MEPAPALSSRTTSIPGLLLFELPVHGDQRGWFKENWHRQKMMDAGLPDFGPVQNNISFNAARGTTRGIHAEPWDKFISLATGRIFGAWVDLRQGPGFGQTFCAELTPGQAIFVPSGVGNAFQTLEENTAYTYLVNSHWSAEAQKDYTFLNLADEGAAIPWPIPLDRATVSRQDIDHPRLPGVKPVPGRESLGGRTLVLGADGQLGRALRKVYADSSTVDFAGRAQFDVGSEASFGALDWRRYSTVINAAAFTAVDAAETESGRAAAWRINAAAVARLARAAVDHSLTLVHISSDYVFDGTADVHAEDEQPTPLGVYGQSKAAGDAAAAVVPRHYVVRTSWVVGDGANFVRTMAGLASKGAAPSVVADQWGRLSFTEDIAAGIRHLLESGAAFGTYNITSSGEPRSWADIAREVYRFCGANPGDISPISSSAYGGPTTAPRPRSSVLDLRKIQATGFQPPAMTECLETYVAGLEPWRR</sequence>
<dbReference type="InterPro" id="IPR000888">
    <property type="entry name" value="RmlC-like"/>
</dbReference>
<dbReference type="Proteomes" id="UP000802392">
    <property type="component" value="Unassembled WGS sequence"/>
</dbReference>
<keyword evidence="3" id="KW-0560">Oxidoreductase</keyword>
<evidence type="ECO:0000259" key="4">
    <source>
        <dbReference type="Pfam" id="PF04321"/>
    </source>
</evidence>
<comment type="pathway">
    <text evidence="3">Carbohydrate biosynthesis; dTDP-L-rhamnose biosynthesis.</text>
</comment>
<organism evidence="5 6">
    <name type="scientific">Paenarthrobacter ilicis</name>
    <dbReference type="NCBI Taxonomy" id="43665"/>
    <lineage>
        <taxon>Bacteria</taxon>
        <taxon>Bacillati</taxon>
        <taxon>Actinomycetota</taxon>
        <taxon>Actinomycetes</taxon>
        <taxon>Micrococcales</taxon>
        <taxon>Micrococcaceae</taxon>
        <taxon>Paenarthrobacter</taxon>
    </lineage>
</organism>
<evidence type="ECO:0000256" key="2">
    <source>
        <dbReference type="ARBA" id="ARBA00010944"/>
    </source>
</evidence>
<comment type="similarity">
    <text evidence="2 3">Belongs to the dTDP-4-dehydrorhamnose reductase family.</text>
</comment>
<proteinExistence type="inferred from homology"/>
<dbReference type="PANTHER" id="PTHR10491:SF4">
    <property type="entry name" value="METHIONINE ADENOSYLTRANSFERASE 2 SUBUNIT BETA"/>
    <property type="match status" value="1"/>
</dbReference>
<dbReference type="Gene3D" id="3.90.25.10">
    <property type="entry name" value="UDP-galactose 4-epimerase, domain 1"/>
    <property type="match status" value="1"/>
</dbReference>
<dbReference type="EC" id="1.1.1.133" evidence="3"/>
<dbReference type="PANTHER" id="PTHR10491">
    <property type="entry name" value="DTDP-4-DEHYDRORHAMNOSE REDUCTASE"/>
    <property type="match status" value="1"/>
</dbReference>
<dbReference type="Pfam" id="PF00908">
    <property type="entry name" value="dTDP_sugar_isom"/>
    <property type="match status" value="1"/>
</dbReference>
<name>A0ABX0THF2_9MICC</name>